<comment type="caution">
    <text evidence="1">The sequence shown here is derived from an EMBL/GenBank/DDBJ whole genome shotgun (WGS) entry which is preliminary data.</text>
</comment>
<keyword evidence="2" id="KW-1185">Reference proteome</keyword>
<dbReference type="RefSeq" id="WP_034951501.1">
    <property type="nucleotide sequence ID" value="NZ_JDST02000078.1"/>
</dbReference>
<reference evidence="1" key="1">
    <citation type="submission" date="2014-02" db="EMBL/GenBank/DDBJ databases">
        <title>Expanding our view of genomic diversity in Candidatus Accumulibacter clades.</title>
        <authorList>
            <person name="Skennerton C.T."/>
            <person name="Barr J.J."/>
            <person name="Slater F.R."/>
            <person name="Bond P.L."/>
            <person name="Tyson G.W."/>
        </authorList>
    </citation>
    <scope>NUCLEOTIDE SEQUENCE [LARGE SCALE GENOMIC DNA]</scope>
</reference>
<dbReference type="AlphaFoldDB" id="A0A080M334"/>
<proteinExistence type="predicted"/>
<accession>A0A080M334</accession>
<evidence type="ECO:0000313" key="2">
    <source>
        <dbReference type="Proteomes" id="UP000021315"/>
    </source>
</evidence>
<sequence length="105" mass="11064">MGLGRDDGLGLVSDGGYPGVARDDSLAGSHAGLVVVGTVGEPDAAPGAGPILRMLLQPSPQWPRCELRAPLWECSTVNRDDIDPQFQPIPEVESDPRIACYPDAN</sequence>
<gene>
    <name evidence="1" type="ORF">AW06_003258</name>
</gene>
<name>A0A080M334_9PROT</name>
<dbReference type="Proteomes" id="UP000021315">
    <property type="component" value="Unassembled WGS sequence"/>
</dbReference>
<evidence type="ECO:0000313" key="1">
    <source>
        <dbReference type="EMBL" id="KFB75643.1"/>
    </source>
</evidence>
<protein>
    <submittedName>
        <fullName evidence="1">Uncharacterized protein</fullName>
    </submittedName>
</protein>
<dbReference type="EMBL" id="JDST02000078">
    <property type="protein sequence ID" value="KFB75643.1"/>
    <property type="molecule type" value="Genomic_DNA"/>
</dbReference>
<organism evidence="1 2">
    <name type="scientific">Candidatus Accumulibacter cognatus</name>
    <dbReference type="NCBI Taxonomy" id="2954383"/>
    <lineage>
        <taxon>Bacteria</taxon>
        <taxon>Pseudomonadati</taxon>
        <taxon>Pseudomonadota</taxon>
        <taxon>Betaproteobacteria</taxon>
        <taxon>Candidatus Accumulibacter</taxon>
    </lineage>
</organism>